<dbReference type="PANTHER" id="PTHR42770">
    <property type="entry name" value="AMINO ACID TRANSPORTER-RELATED"/>
    <property type="match status" value="1"/>
</dbReference>
<evidence type="ECO:0000313" key="9">
    <source>
        <dbReference type="EMBL" id="TQR84403.1"/>
    </source>
</evidence>
<dbReference type="PIRSF" id="PIRSF006060">
    <property type="entry name" value="AA_transporter"/>
    <property type="match status" value="1"/>
</dbReference>
<feature type="transmembrane region" description="Helical" evidence="8">
    <location>
        <begin position="174"/>
        <end position="195"/>
    </location>
</feature>
<dbReference type="PANTHER" id="PTHR42770:SF7">
    <property type="entry name" value="MEMBRANE PROTEIN"/>
    <property type="match status" value="1"/>
</dbReference>
<gene>
    <name evidence="9" type="ORF">D8S82_22105</name>
</gene>
<evidence type="ECO:0000256" key="3">
    <source>
        <dbReference type="ARBA" id="ARBA00009523"/>
    </source>
</evidence>
<feature type="transmembrane region" description="Helical" evidence="8">
    <location>
        <begin position="385"/>
        <end position="406"/>
    </location>
</feature>
<evidence type="ECO:0000256" key="5">
    <source>
        <dbReference type="ARBA" id="ARBA00022692"/>
    </source>
</evidence>
<dbReference type="Gene3D" id="1.20.1740.10">
    <property type="entry name" value="Amino acid/polyamine transporter I"/>
    <property type="match status" value="1"/>
</dbReference>
<comment type="function">
    <text evidence="1">Probable amino-acid or metabolite transport protein.</text>
</comment>
<evidence type="ECO:0000256" key="6">
    <source>
        <dbReference type="ARBA" id="ARBA00022989"/>
    </source>
</evidence>
<evidence type="ECO:0000256" key="8">
    <source>
        <dbReference type="SAM" id="Phobius"/>
    </source>
</evidence>
<organism evidence="9 10">
    <name type="scientific">Mycolicibacterium hodleri</name>
    <dbReference type="NCBI Taxonomy" id="49897"/>
    <lineage>
        <taxon>Bacteria</taxon>
        <taxon>Bacillati</taxon>
        <taxon>Actinomycetota</taxon>
        <taxon>Actinomycetes</taxon>
        <taxon>Mycobacteriales</taxon>
        <taxon>Mycobacteriaceae</taxon>
        <taxon>Mycolicibacterium</taxon>
    </lineage>
</organism>
<feature type="transmembrane region" description="Helical" evidence="8">
    <location>
        <begin position="107"/>
        <end position="133"/>
    </location>
</feature>
<dbReference type="AlphaFoldDB" id="A0A544VWQ0"/>
<evidence type="ECO:0000256" key="4">
    <source>
        <dbReference type="ARBA" id="ARBA00022475"/>
    </source>
</evidence>
<keyword evidence="4" id="KW-1003">Cell membrane</keyword>
<evidence type="ECO:0000256" key="2">
    <source>
        <dbReference type="ARBA" id="ARBA00004651"/>
    </source>
</evidence>
<comment type="similarity">
    <text evidence="3">Belongs to the amino acid-polyamine-organocation (APC) superfamily.</text>
</comment>
<sequence>MGDQAEGVLTGDGVKTGTAGAAELKRGVLPLWAVFGVAIGVLAPASTLALAIGVVAATAGALSWLTWALTSVVVLGFAGGIAWLAMRFTSTGGLYGLTSHAVGSAGAFPVLSFQLISHVVAGPACVLGGAIYAKAFLVRIGVGDGMWILPLCCALITALITFMSYREVKVSAKALLAVELVTVGVIVVLLAVVLFSAPGGVVDDRQFDFSGNHFALSAVLAAAGFAVFSMAGFEHAATLGREARNPRRAIATAVVGSVVFVGVLYVVASYIVVLGFSDLSVLASTTAPLDALAEANGVGWLGYVVDLGVSVSFIASSLGIMAGTSRTLYTLSRDGLAPRALSTIHATQRTPIVAVAVLGVVYLLVSIAGTLLAEPTTSYGVLGTLVGYLLVAAYGVTTMSALIYAVMKRTLGAGIVVFATLTVLGMAIMYYYSFNPFPREPYAAVAWIFFLTVAATLAAYLVLRVRRSPALDRIGLNDRTSHDEEGV</sequence>
<dbReference type="Proteomes" id="UP000315759">
    <property type="component" value="Unassembled WGS sequence"/>
</dbReference>
<keyword evidence="5 8" id="KW-0812">Transmembrane</keyword>
<accession>A0A544VWQ0</accession>
<keyword evidence="7 8" id="KW-0472">Membrane</keyword>
<feature type="transmembrane region" description="Helical" evidence="8">
    <location>
        <begin position="215"/>
        <end position="237"/>
    </location>
</feature>
<feature type="transmembrane region" description="Helical" evidence="8">
    <location>
        <begin position="297"/>
        <end position="323"/>
    </location>
</feature>
<proteinExistence type="inferred from homology"/>
<evidence type="ECO:0000256" key="7">
    <source>
        <dbReference type="ARBA" id="ARBA00023136"/>
    </source>
</evidence>
<comment type="subcellular location">
    <subcellularLocation>
        <location evidence="2">Cell membrane</location>
        <topology evidence="2">Multi-pass membrane protein</topology>
    </subcellularLocation>
</comment>
<name>A0A544VWQ0_9MYCO</name>
<dbReference type="RefSeq" id="WP_142554151.1">
    <property type="nucleotide sequence ID" value="NZ_VIFX01000031.1"/>
</dbReference>
<protein>
    <submittedName>
        <fullName evidence="9">APC family permease</fullName>
    </submittedName>
</protein>
<evidence type="ECO:0000256" key="1">
    <source>
        <dbReference type="ARBA" id="ARBA00002249"/>
    </source>
</evidence>
<feature type="transmembrane region" description="Helical" evidence="8">
    <location>
        <begin position="31"/>
        <end position="58"/>
    </location>
</feature>
<keyword evidence="6 8" id="KW-1133">Transmembrane helix</keyword>
<dbReference type="GO" id="GO:0022857">
    <property type="term" value="F:transmembrane transporter activity"/>
    <property type="evidence" value="ECO:0007669"/>
    <property type="project" value="InterPro"/>
</dbReference>
<keyword evidence="10" id="KW-1185">Reference proteome</keyword>
<feature type="transmembrane region" description="Helical" evidence="8">
    <location>
        <begin position="249"/>
        <end position="277"/>
    </location>
</feature>
<dbReference type="GO" id="GO:0005886">
    <property type="term" value="C:plasma membrane"/>
    <property type="evidence" value="ECO:0007669"/>
    <property type="project" value="UniProtKB-SubCell"/>
</dbReference>
<dbReference type="InterPro" id="IPR050367">
    <property type="entry name" value="APC_superfamily"/>
</dbReference>
<feature type="transmembrane region" description="Helical" evidence="8">
    <location>
        <begin position="413"/>
        <end position="432"/>
    </location>
</feature>
<feature type="transmembrane region" description="Helical" evidence="8">
    <location>
        <begin position="64"/>
        <end position="86"/>
    </location>
</feature>
<dbReference type="EMBL" id="VIFX01000031">
    <property type="protein sequence ID" value="TQR84403.1"/>
    <property type="molecule type" value="Genomic_DNA"/>
</dbReference>
<feature type="transmembrane region" description="Helical" evidence="8">
    <location>
        <begin position="352"/>
        <end position="373"/>
    </location>
</feature>
<dbReference type="InterPro" id="IPR002293">
    <property type="entry name" value="AA/rel_permease1"/>
</dbReference>
<feature type="transmembrane region" description="Helical" evidence="8">
    <location>
        <begin position="145"/>
        <end position="162"/>
    </location>
</feature>
<comment type="caution">
    <text evidence="9">The sequence shown here is derived from an EMBL/GenBank/DDBJ whole genome shotgun (WGS) entry which is preliminary data.</text>
</comment>
<feature type="transmembrane region" description="Helical" evidence="8">
    <location>
        <begin position="444"/>
        <end position="463"/>
    </location>
</feature>
<dbReference type="Pfam" id="PF13520">
    <property type="entry name" value="AA_permease_2"/>
    <property type="match status" value="1"/>
</dbReference>
<evidence type="ECO:0000313" key="10">
    <source>
        <dbReference type="Proteomes" id="UP000315759"/>
    </source>
</evidence>
<reference evidence="9 10" key="1">
    <citation type="submission" date="2018-10" db="EMBL/GenBank/DDBJ databases">
        <title>Draft genome of Mycobacterium hodleri strain B.</title>
        <authorList>
            <person name="Amande T.J."/>
            <person name="Mcgenity T.J."/>
        </authorList>
    </citation>
    <scope>NUCLEOTIDE SEQUENCE [LARGE SCALE GENOMIC DNA]</scope>
    <source>
        <strain evidence="9 10">B</strain>
    </source>
</reference>